<reference evidence="2" key="1">
    <citation type="submission" date="2017-05" db="EMBL/GenBank/DDBJ databases">
        <title>Complete and WGS of Bordetella genogroups.</title>
        <authorList>
            <person name="Spilker T."/>
            <person name="Lipuma J."/>
        </authorList>
    </citation>
    <scope>NUCLEOTIDE SEQUENCE [LARGE SCALE GENOMIC DNA]</scope>
    <source>
        <strain evidence="2">AU16122</strain>
    </source>
</reference>
<dbReference type="InterPro" id="IPR021783">
    <property type="entry name" value="DUF3348"/>
</dbReference>
<evidence type="ECO:0000313" key="2">
    <source>
        <dbReference type="Proteomes" id="UP000216020"/>
    </source>
</evidence>
<organism evidence="1 2">
    <name type="scientific">Bordetella genomosp. 10</name>
    <dbReference type="NCBI Taxonomy" id="1416804"/>
    <lineage>
        <taxon>Bacteria</taxon>
        <taxon>Pseudomonadati</taxon>
        <taxon>Pseudomonadota</taxon>
        <taxon>Betaproteobacteria</taxon>
        <taxon>Burkholderiales</taxon>
        <taxon>Alcaligenaceae</taxon>
        <taxon>Bordetella</taxon>
    </lineage>
</organism>
<comment type="caution">
    <text evidence="1">The sequence shown here is derived from an EMBL/GenBank/DDBJ whole genome shotgun (WGS) entry which is preliminary data.</text>
</comment>
<sequence length="241" mass="26320">MVQQPRRTGLSGPALIRLLARLTDIEATPPGQSTTDRMGSWLAWTDAIALSAALDGDPPVVPASARGEDGEESRACADVRAYLEKSIEGVFTPRRRASPTGRGVQVEEPTDFSIYRQRYLTLQQTMENAIGSLRVRLRTMLAASAAGMARLAVLDAVMERVLAAREHNLLAGVPGLLETRYRDLRQAEQDALAEAEAAQRPPPVRAGAWLDAFRRDMRAVMHAELALRLQPVEGLLAAFRA</sequence>
<protein>
    <recommendedName>
        <fullName evidence="3">DUF3348 domain-containing protein</fullName>
    </recommendedName>
</protein>
<gene>
    <name evidence="1" type="ORF">CAL29_04160</name>
</gene>
<dbReference type="Pfam" id="PF11828">
    <property type="entry name" value="DUF3348"/>
    <property type="match status" value="1"/>
</dbReference>
<dbReference type="OrthoDB" id="5949373at2"/>
<dbReference type="RefSeq" id="WP_094851705.1">
    <property type="nucleotide sequence ID" value="NZ_NEVM01000001.1"/>
</dbReference>
<dbReference type="AlphaFoldDB" id="A0A261SMR7"/>
<name>A0A261SMR7_9BORD</name>
<evidence type="ECO:0008006" key="3">
    <source>
        <dbReference type="Google" id="ProtNLM"/>
    </source>
</evidence>
<accession>A0A261SMR7</accession>
<proteinExistence type="predicted"/>
<dbReference type="Proteomes" id="UP000216020">
    <property type="component" value="Unassembled WGS sequence"/>
</dbReference>
<evidence type="ECO:0000313" key="1">
    <source>
        <dbReference type="EMBL" id="OZI37603.1"/>
    </source>
</evidence>
<dbReference type="EMBL" id="NEVM01000001">
    <property type="protein sequence ID" value="OZI37603.1"/>
    <property type="molecule type" value="Genomic_DNA"/>
</dbReference>
<keyword evidence="2" id="KW-1185">Reference proteome</keyword>